<evidence type="ECO:0000256" key="6">
    <source>
        <dbReference type="ARBA" id="ARBA00023040"/>
    </source>
</evidence>
<dbReference type="PANTHER" id="PTHR24248:SF174">
    <property type="entry name" value="TYRAMINE_OCTOPAMINE RECEPTOR"/>
    <property type="match status" value="1"/>
</dbReference>
<feature type="transmembrane region" description="Helical" evidence="11">
    <location>
        <begin position="24"/>
        <end position="50"/>
    </location>
</feature>
<dbReference type="GO" id="GO:0004930">
    <property type="term" value="F:G protein-coupled receptor activity"/>
    <property type="evidence" value="ECO:0007669"/>
    <property type="project" value="UniProtKB-KW"/>
</dbReference>
<evidence type="ECO:0000256" key="1">
    <source>
        <dbReference type="ARBA" id="ARBA00004651"/>
    </source>
</evidence>
<evidence type="ECO:0000313" key="13">
    <source>
        <dbReference type="EMBL" id="KAF7268616.1"/>
    </source>
</evidence>
<evidence type="ECO:0000256" key="10">
    <source>
        <dbReference type="ARBA" id="ARBA00023224"/>
    </source>
</evidence>
<evidence type="ECO:0000256" key="11">
    <source>
        <dbReference type="SAM" id="Phobius"/>
    </source>
</evidence>
<dbReference type="PROSITE" id="PS50262">
    <property type="entry name" value="G_PROTEIN_RECEP_F1_2"/>
    <property type="match status" value="1"/>
</dbReference>
<protein>
    <recommendedName>
        <fullName evidence="12">G-protein coupled receptors family 1 profile domain-containing protein</fullName>
    </recommendedName>
</protein>
<keyword evidence="5 11" id="KW-1133">Transmembrane helix</keyword>
<dbReference type="OrthoDB" id="6358729at2759"/>
<dbReference type="PRINTS" id="PR00237">
    <property type="entry name" value="GPCRRHODOPSN"/>
</dbReference>
<dbReference type="Proteomes" id="UP000625711">
    <property type="component" value="Unassembled WGS sequence"/>
</dbReference>
<keyword evidence="8" id="KW-0675">Receptor</keyword>
<gene>
    <name evidence="13" type="ORF">GWI33_018283</name>
</gene>
<evidence type="ECO:0000256" key="7">
    <source>
        <dbReference type="ARBA" id="ARBA00023136"/>
    </source>
</evidence>
<evidence type="ECO:0000259" key="12">
    <source>
        <dbReference type="PROSITE" id="PS50262"/>
    </source>
</evidence>
<feature type="transmembrane region" description="Helical" evidence="11">
    <location>
        <begin position="62"/>
        <end position="85"/>
    </location>
</feature>
<comment type="similarity">
    <text evidence="2">Belongs to the G-protein coupled receptor 1 family.</text>
</comment>
<dbReference type="Gene3D" id="1.20.1070.10">
    <property type="entry name" value="Rhodopsin 7-helix transmembrane proteins"/>
    <property type="match status" value="1"/>
</dbReference>
<dbReference type="InterPro" id="IPR017452">
    <property type="entry name" value="GPCR_Rhodpsn_7TM"/>
</dbReference>
<comment type="subcellular location">
    <subcellularLocation>
        <location evidence="1">Cell membrane</location>
        <topology evidence="1">Multi-pass membrane protein</topology>
    </subcellularLocation>
</comment>
<dbReference type="EMBL" id="JAACXV010014317">
    <property type="protein sequence ID" value="KAF7268616.1"/>
    <property type="molecule type" value="Genomic_DNA"/>
</dbReference>
<evidence type="ECO:0000256" key="8">
    <source>
        <dbReference type="ARBA" id="ARBA00023170"/>
    </source>
</evidence>
<dbReference type="AlphaFoldDB" id="A0A834M1N4"/>
<name>A0A834M1N4_RHYFE</name>
<comment type="caution">
    <text evidence="13">The sequence shown here is derived from an EMBL/GenBank/DDBJ whole genome shotgun (WGS) entry which is preliminary data.</text>
</comment>
<evidence type="ECO:0000256" key="9">
    <source>
        <dbReference type="ARBA" id="ARBA00023180"/>
    </source>
</evidence>
<evidence type="ECO:0000256" key="2">
    <source>
        <dbReference type="ARBA" id="ARBA00010663"/>
    </source>
</evidence>
<keyword evidence="7 11" id="KW-0472">Membrane</keyword>
<keyword evidence="9" id="KW-0325">Glycoprotein</keyword>
<evidence type="ECO:0000256" key="4">
    <source>
        <dbReference type="ARBA" id="ARBA00022692"/>
    </source>
</evidence>
<keyword evidence="6" id="KW-0297">G-protein coupled receptor</keyword>
<evidence type="ECO:0000256" key="3">
    <source>
        <dbReference type="ARBA" id="ARBA00022475"/>
    </source>
</evidence>
<feature type="domain" description="G-protein coupled receptors family 1 profile" evidence="12">
    <location>
        <begin position="41"/>
        <end position="81"/>
    </location>
</feature>
<evidence type="ECO:0000313" key="14">
    <source>
        <dbReference type="Proteomes" id="UP000625711"/>
    </source>
</evidence>
<keyword evidence="10" id="KW-0807">Transducer</keyword>
<organism evidence="13 14">
    <name type="scientific">Rhynchophorus ferrugineus</name>
    <name type="common">Red palm weevil</name>
    <name type="synonym">Curculio ferrugineus</name>
    <dbReference type="NCBI Taxonomy" id="354439"/>
    <lineage>
        <taxon>Eukaryota</taxon>
        <taxon>Metazoa</taxon>
        <taxon>Ecdysozoa</taxon>
        <taxon>Arthropoda</taxon>
        <taxon>Hexapoda</taxon>
        <taxon>Insecta</taxon>
        <taxon>Pterygota</taxon>
        <taxon>Neoptera</taxon>
        <taxon>Endopterygota</taxon>
        <taxon>Coleoptera</taxon>
        <taxon>Polyphaga</taxon>
        <taxon>Cucujiformia</taxon>
        <taxon>Curculionidae</taxon>
        <taxon>Dryophthorinae</taxon>
        <taxon>Rhynchophorus</taxon>
    </lineage>
</organism>
<reference evidence="13" key="1">
    <citation type="submission" date="2020-08" db="EMBL/GenBank/DDBJ databases">
        <title>Genome sequencing and assembly of the red palm weevil Rhynchophorus ferrugineus.</title>
        <authorList>
            <person name="Dias G.B."/>
            <person name="Bergman C.M."/>
            <person name="Manee M."/>
        </authorList>
    </citation>
    <scope>NUCLEOTIDE SEQUENCE</scope>
    <source>
        <strain evidence="13">AA-2017</strain>
        <tissue evidence="13">Whole larva</tissue>
    </source>
</reference>
<keyword evidence="3" id="KW-1003">Cell membrane</keyword>
<dbReference type="PANTHER" id="PTHR24248">
    <property type="entry name" value="ADRENERGIC RECEPTOR-RELATED G-PROTEIN COUPLED RECEPTOR"/>
    <property type="match status" value="1"/>
</dbReference>
<dbReference type="InterPro" id="IPR000276">
    <property type="entry name" value="GPCR_Rhodpsn"/>
</dbReference>
<dbReference type="SUPFAM" id="SSF81321">
    <property type="entry name" value="Family A G protein-coupled receptor-like"/>
    <property type="match status" value="1"/>
</dbReference>
<dbReference type="GO" id="GO:0005886">
    <property type="term" value="C:plasma membrane"/>
    <property type="evidence" value="ECO:0007669"/>
    <property type="project" value="UniProtKB-SubCell"/>
</dbReference>
<keyword evidence="4 11" id="KW-0812">Transmembrane</keyword>
<dbReference type="Pfam" id="PF00001">
    <property type="entry name" value="7tm_1"/>
    <property type="match status" value="1"/>
</dbReference>
<keyword evidence="14" id="KW-1185">Reference proteome</keyword>
<evidence type="ECO:0000256" key="5">
    <source>
        <dbReference type="ARBA" id="ARBA00022989"/>
    </source>
</evidence>
<accession>A0A834M1N4</accession>
<proteinExistence type="inferred from homology"/>
<sequence length="135" mass="14575">MRNTLNESACAAVLENVDWLEPNALVRLTILLLIDVMVIVGNCLVIAAVLCSSKLQLAVTNIFIASLAVADLMVGVAVLPFSSVWEVFKIENIQEWKAIKFKVTGVVIGARFLSNSVVACGDRENGLTRISGTWA</sequence>